<keyword evidence="3" id="KW-1185">Reference proteome</keyword>
<evidence type="ECO:0000313" key="3">
    <source>
        <dbReference type="Proteomes" id="UP000070344"/>
    </source>
</evidence>
<feature type="region of interest" description="Disordered" evidence="1">
    <location>
        <begin position="30"/>
        <end position="72"/>
    </location>
</feature>
<dbReference type="AlphaFoldDB" id="A0A133V5C1"/>
<evidence type="ECO:0000313" key="2">
    <source>
        <dbReference type="EMBL" id="KXB01596.1"/>
    </source>
</evidence>
<evidence type="ECO:0000256" key="1">
    <source>
        <dbReference type="SAM" id="MobiDB-lite"/>
    </source>
</evidence>
<proteinExistence type="predicted"/>
<protein>
    <submittedName>
        <fullName evidence="2">Uncharacterized protein</fullName>
    </submittedName>
</protein>
<accession>A0A133V5C1</accession>
<gene>
    <name evidence="2" type="ORF">AKJ41_00930</name>
</gene>
<dbReference type="Proteomes" id="UP000070344">
    <property type="component" value="Unassembled WGS sequence"/>
</dbReference>
<comment type="caution">
    <text evidence="2">The sequence shown here is derived from an EMBL/GenBank/DDBJ whole genome shotgun (WGS) entry which is preliminary data.</text>
</comment>
<reference evidence="2 3" key="1">
    <citation type="journal article" date="2016" name="Sci. Rep.">
        <title>Metabolic traits of an uncultured archaeal lineage -MSBL1- from brine pools of the Red Sea.</title>
        <authorList>
            <person name="Mwirichia R."/>
            <person name="Alam I."/>
            <person name="Rashid M."/>
            <person name="Vinu M."/>
            <person name="Ba-Alawi W."/>
            <person name="Anthony Kamau A."/>
            <person name="Kamanda Ngugi D."/>
            <person name="Goker M."/>
            <person name="Klenk H.P."/>
            <person name="Bajic V."/>
            <person name="Stingl U."/>
        </authorList>
    </citation>
    <scope>NUCLEOTIDE SEQUENCE [LARGE SCALE GENOMIC DNA]</scope>
    <source>
        <strain evidence="2">SCGC-AAA259O05</strain>
    </source>
</reference>
<name>A0A133V5C1_9EURY</name>
<dbReference type="EMBL" id="LHXV01000007">
    <property type="protein sequence ID" value="KXB01596.1"/>
    <property type="molecule type" value="Genomic_DNA"/>
</dbReference>
<organism evidence="2 3">
    <name type="scientific">candidate division MSBL1 archaeon SCGC-AAA259O05</name>
    <dbReference type="NCBI Taxonomy" id="1698271"/>
    <lineage>
        <taxon>Archaea</taxon>
        <taxon>Methanobacteriati</taxon>
        <taxon>Methanobacteriota</taxon>
        <taxon>candidate division MSBL1</taxon>
    </lineage>
</organism>
<sequence length="136" mass="15563">MAVEWWSPCLPSFPCFPFPPRSLWSVPDREGVGREAAKPGSEAGTRRRRVRNTTVEPPGKANPPSGRAPGPGVEWRRWVENVFFFRKSAPNVHKTSALWGGYFSPITLLKNCLKQIVIGRRKTLNRWTQPKKWRIP</sequence>